<dbReference type="RefSeq" id="WP_203949438.1">
    <property type="nucleotide sequence ID" value="NZ_BOOR01000084.1"/>
</dbReference>
<protein>
    <submittedName>
        <fullName evidence="1">ATP-binding protein</fullName>
    </submittedName>
</protein>
<comment type="caution">
    <text evidence="1">The sequence shown here is derived from an EMBL/GenBank/DDBJ whole genome shotgun (WGS) entry which is preliminary data.</text>
</comment>
<dbReference type="Gene3D" id="3.40.50.300">
    <property type="entry name" value="P-loop containing nucleotide triphosphate hydrolases"/>
    <property type="match status" value="1"/>
</dbReference>
<keyword evidence="1" id="KW-0547">Nucleotide-binding</keyword>
<dbReference type="Pfam" id="PF13671">
    <property type="entry name" value="AAA_33"/>
    <property type="match status" value="1"/>
</dbReference>
<reference evidence="1" key="1">
    <citation type="submission" date="2021-01" db="EMBL/GenBank/DDBJ databases">
        <title>Whole genome shotgun sequence of Planotetraspora thailandica NBRC 104271.</title>
        <authorList>
            <person name="Komaki H."/>
            <person name="Tamura T."/>
        </authorList>
    </citation>
    <scope>NUCLEOTIDE SEQUENCE</scope>
    <source>
        <strain evidence="1">NBRC 104271</strain>
    </source>
</reference>
<evidence type="ECO:0000313" key="2">
    <source>
        <dbReference type="Proteomes" id="UP000605992"/>
    </source>
</evidence>
<sequence>MAADSVTPTSIDDLRYPSRSLVLLAGMPGAGKSTLLRRLYGLRGDETQPVPDGRGAWVIDSQQSRNLWAPRLAAVPPRLRTPVVHATHVWRVARAVARGQAVVAHTRGTWPHLLHGFAWLARRGGGQMHVILLDVEPHVALAGQRARGRSVSAASFAWHRRRWRVLVRRARAGALPPADGVTVLDRRGADLLDSIRFDEP</sequence>
<dbReference type="Proteomes" id="UP000605992">
    <property type="component" value="Unassembled WGS sequence"/>
</dbReference>
<keyword evidence="1" id="KW-0067">ATP-binding</keyword>
<proteinExistence type="predicted"/>
<dbReference type="InterPro" id="IPR027417">
    <property type="entry name" value="P-loop_NTPase"/>
</dbReference>
<name>A0A8J3Y276_9ACTN</name>
<dbReference type="GO" id="GO:0005524">
    <property type="term" value="F:ATP binding"/>
    <property type="evidence" value="ECO:0007669"/>
    <property type="project" value="UniProtKB-KW"/>
</dbReference>
<accession>A0A8J3Y276</accession>
<dbReference type="EMBL" id="BOOR01000084">
    <property type="protein sequence ID" value="GII59380.1"/>
    <property type="molecule type" value="Genomic_DNA"/>
</dbReference>
<organism evidence="1 2">
    <name type="scientific">Planotetraspora thailandica</name>
    <dbReference type="NCBI Taxonomy" id="487172"/>
    <lineage>
        <taxon>Bacteria</taxon>
        <taxon>Bacillati</taxon>
        <taxon>Actinomycetota</taxon>
        <taxon>Actinomycetes</taxon>
        <taxon>Streptosporangiales</taxon>
        <taxon>Streptosporangiaceae</taxon>
        <taxon>Planotetraspora</taxon>
    </lineage>
</organism>
<gene>
    <name evidence="1" type="ORF">Pth03_77690</name>
</gene>
<evidence type="ECO:0000313" key="1">
    <source>
        <dbReference type="EMBL" id="GII59380.1"/>
    </source>
</evidence>
<keyword evidence="2" id="KW-1185">Reference proteome</keyword>
<dbReference type="AlphaFoldDB" id="A0A8J3Y276"/>
<dbReference type="SUPFAM" id="SSF52540">
    <property type="entry name" value="P-loop containing nucleoside triphosphate hydrolases"/>
    <property type="match status" value="1"/>
</dbReference>